<evidence type="ECO:0000256" key="4">
    <source>
        <dbReference type="ARBA" id="ARBA00022801"/>
    </source>
</evidence>
<dbReference type="CDD" id="cd16029">
    <property type="entry name" value="4-S"/>
    <property type="match status" value="1"/>
</dbReference>
<evidence type="ECO:0000256" key="6">
    <source>
        <dbReference type="ARBA" id="ARBA00023180"/>
    </source>
</evidence>
<proteinExistence type="inferred from homology"/>
<dbReference type="RefSeq" id="XP_006817134.1">
    <property type="nucleotide sequence ID" value="XM_006817071.1"/>
</dbReference>
<gene>
    <name evidence="10" type="primary">LOC100368279</name>
</gene>
<organism evidence="9 10">
    <name type="scientific">Saccoglossus kowalevskii</name>
    <name type="common">Acorn worm</name>
    <dbReference type="NCBI Taxonomy" id="10224"/>
    <lineage>
        <taxon>Eukaryota</taxon>
        <taxon>Metazoa</taxon>
        <taxon>Hemichordata</taxon>
        <taxon>Enteropneusta</taxon>
        <taxon>Harrimaniidae</taxon>
        <taxon>Saccoglossus</taxon>
    </lineage>
</organism>
<comment type="cofactor">
    <cofactor evidence="1">
        <name>Ca(2+)</name>
        <dbReference type="ChEBI" id="CHEBI:29108"/>
    </cofactor>
</comment>
<dbReference type="PROSITE" id="PS00523">
    <property type="entry name" value="SULFATASE_1"/>
    <property type="match status" value="1"/>
</dbReference>
<keyword evidence="3" id="KW-0479">Metal-binding</keyword>
<keyword evidence="9" id="KW-1185">Reference proteome</keyword>
<feature type="signal peptide" evidence="7">
    <location>
        <begin position="1"/>
        <end position="25"/>
    </location>
</feature>
<evidence type="ECO:0000259" key="8">
    <source>
        <dbReference type="Pfam" id="PF00884"/>
    </source>
</evidence>
<keyword evidence="5" id="KW-0106">Calcium</keyword>
<comment type="similarity">
    <text evidence="2">Belongs to the sulfatase family.</text>
</comment>
<feature type="domain" description="Sulfatase N-terminal" evidence="8">
    <location>
        <begin position="28"/>
        <end position="264"/>
    </location>
</feature>
<dbReference type="GeneID" id="100368279"/>
<accession>A0ABM0MAU3</accession>
<keyword evidence="4" id="KW-0378">Hydrolase</keyword>
<feature type="chain" id="PRO_5045588198" evidence="7">
    <location>
        <begin position="26"/>
        <end position="267"/>
    </location>
</feature>
<dbReference type="PANTHER" id="PTHR10342:SF274">
    <property type="entry name" value="ARYLSULFATASE B"/>
    <property type="match status" value="1"/>
</dbReference>
<protein>
    <submittedName>
        <fullName evidence="10">Arylsulfatase B-like</fullName>
    </submittedName>
</protein>
<name>A0ABM0MAU3_SACKO</name>
<evidence type="ECO:0000256" key="1">
    <source>
        <dbReference type="ARBA" id="ARBA00001913"/>
    </source>
</evidence>
<dbReference type="SUPFAM" id="SSF53649">
    <property type="entry name" value="Alkaline phosphatase-like"/>
    <property type="match status" value="1"/>
</dbReference>
<evidence type="ECO:0000313" key="9">
    <source>
        <dbReference type="Proteomes" id="UP000694865"/>
    </source>
</evidence>
<evidence type="ECO:0000256" key="7">
    <source>
        <dbReference type="SAM" id="SignalP"/>
    </source>
</evidence>
<dbReference type="InterPro" id="IPR017850">
    <property type="entry name" value="Alkaline_phosphatase_core_sf"/>
</dbReference>
<evidence type="ECO:0000256" key="3">
    <source>
        <dbReference type="ARBA" id="ARBA00022723"/>
    </source>
</evidence>
<sequence length="267" mass="30149">MTNTWLRCLLSILLGVSLSLATASATRPHIIFILADDLGWDDVGYHGSVMKTPYIDALAAEGVTLENYYMPSLCTPSRSVLLTGRYEIHTGLQHGTILMMQPLCLPLDEITLPQKLKEEGYDTHMVGKWHLGFYRKECLPNNRGFDSFLGFYQAMGDHFYHNISASPGHFNGFDFRRNNDVVADQYAGKYSTHIPLFLYLSFQAVHTPLQVPSRYAELYNDLIPNDEDRRIYAGMVTCMDEAVGYVTTVLKQSALWENSVVIFSTGK</sequence>
<evidence type="ECO:0000313" key="10">
    <source>
        <dbReference type="RefSeq" id="XP_006817134.1"/>
    </source>
</evidence>
<dbReference type="Pfam" id="PF00884">
    <property type="entry name" value="Sulfatase"/>
    <property type="match status" value="1"/>
</dbReference>
<dbReference type="Proteomes" id="UP000694865">
    <property type="component" value="Unplaced"/>
</dbReference>
<keyword evidence="6" id="KW-0325">Glycoprotein</keyword>
<reference evidence="10" key="1">
    <citation type="submission" date="2025-08" db="UniProtKB">
        <authorList>
            <consortium name="RefSeq"/>
        </authorList>
    </citation>
    <scope>IDENTIFICATION</scope>
    <source>
        <tissue evidence="10">Testes</tissue>
    </source>
</reference>
<dbReference type="InterPro" id="IPR000917">
    <property type="entry name" value="Sulfatase_N"/>
</dbReference>
<evidence type="ECO:0000256" key="2">
    <source>
        <dbReference type="ARBA" id="ARBA00008779"/>
    </source>
</evidence>
<dbReference type="PANTHER" id="PTHR10342">
    <property type="entry name" value="ARYLSULFATASE"/>
    <property type="match status" value="1"/>
</dbReference>
<evidence type="ECO:0000256" key="5">
    <source>
        <dbReference type="ARBA" id="ARBA00022837"/>
    </source>
</evidence>
<keyword evidence="7" id="KW-0732">Signal</keyword>
<dbReference type="PROSITE" id="PS00149">
    <property type="entry name" value="SULFATASE_2"/>
    <property type="match status" value="1"/>
</dbReference>
<dbReference type="Gene3D" id="3.40.720.10">
    <property type="entry name" value="Alkaline Phosphatase, subunit A"/>
    <property type="match status" value="1"/>
</dbReference>
<dbReference type="InterPro" id="IPR024607">
    <property type="entry name" value="Sulfatase_CS"/>
</dbReference>
<dbReference type="InterPro" id="IPR047115">
    <property type="entry name" value="ARSB"/>
</dbReference>